<gene>
    <name evidence="1" type="ORF">AEDKGFPA_00006</name>
</gene>
<dbReference type="EMBL" id="MT631668">
    <property type="protein sequence ID" value="QNO56784.1"/>
    <property type="molecule type" value="Genomic_DNA"/>
</dbReference>
<reference evidence="1" key="1">
    <citation type="submission" date="2020-06" db="EMBL/GenBank/DDBJ databases">
        <title>Unique genomic features of the anaerobic methanotrophic archaea.</title>
        <authorList>
            <person name="Chadwick G.L."/>
            <person name="Skennerton C.T."/>
            <person name="Laso-Perez R."/>
            <person name="Leu A.O."/>
            <person name="Speth D.R."/>
            <person name="Yu H."/>
            <person name="Morgan-Lang C."/>
            <person name="Hatzenpichler R."/>
            <person name="Goudeau D."/>
            <person name="Malmstrom R."/>
            <person name="Brazelton W.J."/>
            <person name="Woyke T."/>
            <person name="Hallam S.J."/>
            <person name="Tyson G.W."/>
            <person name="Wegener G."/>
            <person name="Boetius A."/>
            <person name="Orphan V."/>
        </authorList>
    </citation>
    <scope>NUCLEOTIDE SEQUENCE</scope>
</reference>
<accession>A0A7G9Z950</accession>
<evidence type="ECO:0000313" key="1">
    <source>
        <dbReference type="EMBL" id="QNO56784.1"/>
    </source>
</evidence>
<sequence length="40" mass="4834">MLFKKRVSIRERSEEGPYVVELKKEVSVFVKDIKNDRHEN</sequence>
<dbReference type="AlphaFoldDB" id="A0A7G9Z950"/>
<protein>
    <submittedName>
        <fullName evidence="1">Uncharacterized protein</fullName>
    </submittedName>
</protein>
<name>A0A7G9Z950_9EURY</name>
<proteinExistence type="predicted"/>
<organism evidence="1">
    <name type="scientific">Candidatus Methanophaga sp. ANME-1 ERB7</name>
    <dbReference type="NCBI Taxonomy" id="2759913"/>
    <lineage>
        <taxon>Archaea</taxon>
        <taxon>Methanobacteriati</taxon>
        <taxon>Methanobacteriota</taxon>
        <taxon>Stenosarchaea group</taxon>
        <taxon>Methanomicrobia</taxon>
        <taxon>Candidatus Methanophagales</taxon>
        <taxon>Candidatus Methanophagaceae</taxon>
        <taxon>Candidatus Methanophaga</taxon>
    </lineage>
</organism>